<comment type="caution">
    <text evidence="1">The sequence shown here is derived from an EMBL/GenBank/DDBJ whole genome shotgun (WGS) entry which is preliminary data.</text>
</comment>
<gene>
    <name evidence="1" type="ORF">LCGC14_3153580</name>
</gene>
<accession>A0A0F8VTC5</accession>
<evidence type="ECO:0000313" key="1">
    <source>
        <dbReference type="EMBL" id="KKK47598.1"/>
    </source>
</evidence>
<feature type="non-terminal residue" evidence="1">
    <location>
        <position position="336"/>
    </location>
</feature>
<feature type="non-terminal residue" evidence="1">
    <location>
        <position position="1"/>
    </location>
</feature>
<reference evidence="1" key="1">
    <citation type="journal article" date="2015" name="Nature">
        <title>Complex archaea that bridge the gap between prokaryotes and eukaryotes.</title>
        <authorList>
            <person name="Spang A."/>
            <person name="Saw J.H."/>
            <person name="Jorgensen S.L."/>
            <person name="Zaremba-Niedzwiedzka K."/>
            <person name="Martijn J."/>
            <person name="Lind A.E."/>
            <person name="van Eijk R."/>
            <person name="Schleper C."/>
            <person name="Guy L."/>
            <person name="Ettema T.J."/>
        </authorList>
    </citation>
    <scope>NUCLEOTIDE SEQUENCE</scope>
</reference>
<sequence length="336" mass="36617">RLVHAQRSEDALGDELLPGLARDLRRQQPSHHEHHVLILPARPEVPAGAEVAELGEELLAREVQPVPCVVVPRQPGAMAEQVARGHALAGHPVVQAEVLHVLADGAVPIEFAFVDEHAKLRPAVRGAGNRERFNFWCNQLLYTRATTKACCAWGQLEAALKVAREEKDPARRKTLAVENVLPLYQELVACVGEAYGLLMATVTDIGGIQTVINWEGHNGLLGIEKTGRELTEMLGGPLPKDAAITAQYQGEPRLIVPTVRSLLEKGATLKLKVIVLDNRRPQEAALFWKPLGAAGDYRKVPLQHVGRAVYTVSLLAVDGDIEYNIRATTADGTKLI</sequence>
<proteinExistence type="predicted"/>
<organism evidence="1">
    <name type="scientific">marine sediment metagenome</name>
    <dbReference type="NCBI Taxonomy" id="412755"/>
    <lineage>
        <taxon>unclassified sequences</taxon>
        <taxon>metagenomes</taxon>
        <taxon>ecological metagenomes</taxon>
    </lineage>
</organism>
<protein>
    <submittedName>
        <fullName evidence="1">Uncharacterized protein</fullName>
    </submittedName>
</protein>
<dbReference type="AlphaFoldDB" id="A0A0F8VTC5"/>
<dbReference type="EMBL" id="LAZR01069498">
    <property type="protein sequence ID" value="KKK47598.1"/>
    <property type="molecule type" value="Genomic_DNA"/>
</dbReference>
<name>A0A0F8VTC5_9ZZZZ</name>